<name>A0A2P6NA21_9EUKA</name>
<evidence type="ECO:0000259" key="3">
    <source>
        <dbReference type="PROSITE" id="PS50015"/>
    </source>
</evidence>
<dbReference type="Proteomes" id="UP000241769">
    <property type="component" value="Unassembled WGS sequence"/>
</dbReference>
<feature type="domain" description="Saposin B-type" evidence="3">
    <location>
        <begin position="123"/>
        <end position="194"/>
    </location>
</feature>
<protein>
    <recommendedName>
        <fullName evidence="3">Saposin B-type domain-containing protein</fullName>
    </recommendedName>
</protein>
<dbReference type="SMART" id="SM00741">
    <property type="entry name" value="SapB"/>
    <property type="match status" value="1"/>
</dbReference>
<dbReference type="InterPro" id="IPR011001">
    <property type="entry name" value="Saposin-like"/>
</dbReference>
<accession>A0A2P6NA21</accession>
<keyword evidence="1" id="KW-1015">Disulfide bond</keyword>
<evidence type="ECO:0000313" key="4">
    <source>
        <dbReference type="EMBL" id="PRP80790.1"/>
    </source>
</evidence>
<comment type="caution">
    <text evidence="4">The sequence shown here is derived from an EMBL/GenBank/DDBJ whole genome shotgun (WGS) entry which is preliminary data.</text>
</comment>
<dbReference type="InterPro" id="IPR008139">
    <property type="entry name" value="SaposinB_dom"/>
</dbReference>
<sequence>MLYCYMQLTPIFALESVLKVITVRLQFEHHLTTVSWRSFRKSTQVTTDDNNIVGKLKKGTRRKSNQVEVYSTAGTINQIDLQTPTENREIIEFSLDFRHIHPYPMRLSIFFVFLVVLSYVSADPPVCRICRNIVNEIKKFQGPTDGLQNFLDNWCDTLPASGLCKKLVAMFLPQMQDDPSDSICSILHLCPPIVFVVDPVVKEMVKQNTHRSPSNLPVEKLTANESMPMKPVQ</sequence>
<evidence type="ECO:0000256" key="1">
    <source>
        <dbReference type="ARBA" id="ARBA00023157"/>
    </source>
</evidence>
<evidence type="ECO:0000256" key="2">
    <source>
        <dbReference type="SAM" id="MobiDB-lite"/>
    </source>
</evidence>
<feature type="region of interest" description="Disordered" evidence="2">
    <location>
        <begin position="208"/>
        <end position="233"/>
    </location>
</feature>
<proteinExistence type="predicted"/>
<keyword evidence="5" id="KW-1185">Reference proteome</keyword>
<dbReference type="InParanoid" id="A0A2P6NA21"/>
<evidence type="ECO:0000313" key="5">
    <source>
        <dbReference type="Proteomes" id="UP000241769"/>
    </source>
</evidence>
<dbReference type="PROSITE" id="PS50015">
    <property type="entry name" value="SAP_B"/>
    <property type="match status" value="1"/>
</dbReference>
<dbReference type="Gene3D" id="1.10.225.10">
    <property type="entry name" value="Saposin-like"/>
    <property type="match status" value="1"/>
</dbReference>
<dbReference type="EMBL" id="MDYQ01000138">
    <property type="protein sequence ID" value="PRP80790.1"/>
    <property type="molecule type" value="Genomic_DNA"/>
</dbReference>
<organism evidence="4 5">
    <name type="scientific">Planoprotostelium fungivorum</name>
    <dbReference type="NCBI Taxonomy" id="1890364"/>
    <lineage>
        <taxon>Eukaryota</taxon>
        <taxon>Amoebozoa</taxon>
        <taxon>Evosea</taxon>
        <taxon>Variosea</taxon>
        <taxon>Cavosteliida</taxon>
        <taxon>Cavosteliaceae</taxon>
        <taxon>Planoprotostelium</taxon>
    </lineage>
</organism>
<dbReference type="AlphaFoldDB" id="A0A2P6NA21"/>
<gene>
    <name evidence="4" type="ORF">PROFUN_11530</name>
</gene>
<dbReference type="SUPFAM" id="SSF47862">
    <property type="entry name" value="Saposin"/>
    <property type="match status" value="1"/>
</dbReference>
<reference evidence="4 5" key="1">
    <citation type="journal article" date="2018" name="Genome Biol. Evol.">
        <title>Multiple Roots of Fruiting Body Formation in Amoebozoa.</title>
        <authorList>
            <person name="Hillmann F."/>
            <person name="Forbes G."/>
            <person name="Novohradska S."/>
            <person name="Ferling I."/>
            <person name="Riege K."/>
            <person name="Groth M."/>
            <person name="Westermann M."/>
            <person name="Marz M."/>
            <person name="Spaller T."/>
            <person name="Winckler T."/>
            <person name="Schaap P."/>
            <person name="Glockner G."/>
        </authorList>
    </citation>
    <scope>NUCLEOTIDE SEQUENCE [LARGE SCALE GENOMIC DNA]</scope>
    <source>
        <strain evidence="4 5">Jena</strain>
    </source>
</reference>